<name>A0AAV2HGA3_LYMST</name>
<feature type="transmembrane region" description="Helical" evidence="9">
    <location>
        <begin position="1177"/>
        <end position="1202"/>
    </location>
</feature>
<feature type="compositionally biased region" description="Polar residues" evidence="8">
    <location>
        <begin position="1"/>
        <end position="24"/>
    </location>
</feature>
<dbReference type="EMBL" id="CAXITT010000116">
    <property type="protein sequence ID" value="CAL1532413.1"/>
    <property type="molecule type" value="Genomic_DNA"/>
</dbReference>
<feature type="transmembrane region" description="Helical" evidence="9">
    <location>
        <begin position="990"/>
        <end position="1008"/>
    </location>
</feature>
<dbReference type="InterPro" id="IPR057366">
    <property type="entry name" value="TRPM-like"/>
</dbReference>
<dbReference type="InterPro" id="IPR032415">
    <property type="entry name" value="TRPM_tetra"/>
</dbReference>
<dbReference type="Pfam" id="PF25508">
    <property type="entry name" value="TRPM2"/>
    <property type="match status" value="1"/>
</dbReference>
<feature type="domain" description="Ion transport" evidence="10">
    <location>
        <begin position="929"/>
        <end position="1163"/>
    </location>
</feature>
<keyword evidence="3 9" id="KW-0812">Transmembrane</keyword>
<dbReference type="Proteomes" id="UP001497497">
    <property type="component" value="Unassembled WGS sequence"/>
</dbReference>
<keyword evidence="7" id="KW-0407">Ion channel</keyword>
<evidence type="ECO:0000256" key="4">
    <source>
        <dbReference type="ARBA" id="ARBA00022989"/>
    </source>
</evidence>
<evidence type="ECO:0000259" key="12">
    <source>
        <dbReference type="Pfam" id="PF18139"/>
    </source>
</evidence>
<dbReference type="InterPro" id="IPR050927">
    <property type="entry name" value="TRPM"/>
</dbReference>
<protein>
    <recommendedName>
        <fullName evidence="16">Transient receptor potential cation channel subfamily M member 3</fullName>
    </recommendedName>
</protein>
<evidence type="ECO:0000256" key="7">
    <source>
        <dbReference type="ARBA" id="ARBA00023303"/>
    </source>
</evidence>
<reference evidence="14 15" key="1">
    <citation type="submission" date="2024-04" db="EMBL/GenBank/DDBJ databases">
        <authorList>
            <consortium name="Genoscope - CEA"/>
            <person name="William W."/>
        </authorList>
    </citation>
    <scope>NUCLEOTIDE SEQUENCE [LARGE SCALE GENOMIC DNA]</scope>
</reference>
<gene>
    <name evidence="14" type="ORF">GSLYS_00006492001</name>
</gene>
<feature type="region of interest" description="Disordered" evidence="8">
    <location>
        <begin position="857"/>
        <end position="887"/>
    </location>
</feature>
<dbReference type="InterPro" id="IPR005821">
    <property type="entry name" value="Ion_trans_dom"/>
</dbReference>
<feature type="compositionally biased region" description="Polar residues" evidence="8">
    <location>
        <begin position="1720"/>
        <end position="1735"/>
    </location>
</feature>
<evidence type="ECO:0000259" key="11">
    <source>
        <dbReference type="Pfam" id="PF16519"/>
    </source>
</evidence>
<feature type="compositionally biased region" description="Basic and acidic residues" evidence="8">
    <location>
        <begin position="55"/>
        <end position="75"/>
    </location>
</feature>
<evidence type="ECO:0000256" key="9">
    <source>
        <dbReference type="SAM" id="Phobius"/>
    </source>
</evidence>
<dbReference type="PANTHER" id="PTHR13800">
    <property type="entry name" value="TRANSIENT RECEPTOR POTENTIAL CATION CHANNEL, SUBFAMILY M, MEMBER 6"/>
    <property type="match status" value="1"/>
</dbReference>
<accession>A0AAV2HGA3</accession>
<evidence type="ECO:0000256" key="6">
    <source>
        <dbReference type="ARBA" id="ARBA00023136"/>
    </source>
</evidence>
<evidence type="ECO:0008006" key="16">
    <source>
        <dbReference type="Google" id="ProtNLM"/>
    </source>
</evidence>
<keyword evidence="4 9" id="KW-1133">Transmembrane helix</keyword>
<feature type="domain" description="TRPM tetramerisation" evidence="11">
    <location>
        <begin position="1256"/>
        <end position="1303"/>
    </location>
</feature>
<evidence type="ECO:0000256" key="8">
    <source>
        <dbReference type="SAM" id="MobiDB-lite"/>
    </source>
</evidence>
<dbReference type="Gene3D" id="1.20.5.1010">
    <property type="entry name" value="TRPM, tetramerisation domain"/>
    <property type="match status" value="1"/>
</dbReference>
<keyword evidence="2" id="KW-0813">Transport</keyword>
<evidence type="ECO:0000256" key="5">
    <source>
        <dbReference type="ARBA" id="ARBA00023065"/>
    </source>
</evidence>
<evidence type="ECO:0000259" key="13">
    <source>
        <dbReference type="Pfam" id="PF25508"/>
    </source>
</evidence>
<keyword evidence="6 9" id="KW-0472">Membrane</keyword>
<dbReference type="Pfam" id="PF00520">
    <property type="entry name" value="Ion_trans"/>
    <property type="match status" value="1"/>
</dbReference>
<evidence type="ECO:0000259" key="10">
    <source>
        <dbReference type="Pfam" id="PF00520"/>
    </source>
</evidence>
<evidence type="ECO:0000256" key="1">
    <source>
        <dbReference type="ARBA" id="ARBA00004141"/>
    </source>
</evidence>
<feature type="domain" description="TRPM-like" evidence="13">
    <location>
        <begin position="515"/>
        <end position="772"/>
    </location>
</feature>
<dbReference type="Pfam" id="PF18139">
    <property type="entry name" value="LSDAT_euk"/>
    <property type="match status" value="1"/>
</dbReference>
<evidence type="ECO:0000313" key="14">
    <source>
        <dbReference type="EMBL" id="CAL1532413.1"/>
    </source>
</evidence>
<comment type="subcellular location">
    <subcellularLocation>
        <location evidence="1">Membrane</location>
        <topology evidence="1">Multi-pass membrane protein</topology>
    </subcellularLocation>
</comment>
<dbReference type="Pfam" id="PF16519">
    <property type="entry name" value="TRPM_tetra"/>
    <property type="match status" value="1"/>
</dbReference>
<evidence type="ECO:0000313" key="15">
    <source>
        <dbReference type="Proteomes" id="UP001497497"/>
    </source>
</evidence>
<dbReference type="GO" id="GO:0030001">
    <property type="term" value="P:metal ion transport"/>
    <property type="evidence" value="ECO:0007669"/>
    <property type="project" value="TreeGrafter"/>
</dbReference>
<feature type="transmembrane region" description="Helical" evidence="9">
    <location>
        <begin position="1054"/>
        <end position="1071"/>
    </location>
</feature>
<feature type="region of interest" description="Disordered" evidence="8">
    <location>
        <begin position="1427"/>
        <end position="1460"/>
    </location>
</feature>
<proteinExistence type="predicted"/>
<feature type="transmembrane region" description="Helical" evidence="9">
    <location>
        <begin position="920"/>
        <end position="939"/>
    </location>
</feature>
<dbReference type="GO" id="GO:0051262">
    <property type="term" value="P:protein tetramerization"/>
    <property type="evidence" value="ECO:0007669"/>
    <property type="project" value="InterPro"/>
</dbReference>
<feature type="region of interest" description="Disordered" evidence="8">
    <location>
        <begin position="1680"/>
        <end position="1735"/>
    </location>
</feature>
<keyword evidence="5" id="KW-0406">Ion transport</keyword>
<keyword evidence="15" id="KW-1185">Reference proteome</keyword>
<evidence type="ECO:0000256" key="2">
    <source>
        <dbReference type="ARBA" id="ARBA00022448"/>
    </source>
</evidence>
<comment type="caution">
    <text evidence="14">The sequence shown here is derived from an EMBL/GenBank/DDBJ whole genome shotgun (WGS) entry which is preliminary data.</text>
</comment>
<dbReference type="InterPro" id="IPR041491">
    <property type="entry name" value="TRPM_SLOG"/>
</dbReference>
<feature type="region of interest" description="Disordered" evidence="8">
    <location>
        <begin position="1"/>
        <end position="25"/>
    </location>
</feature>
<feature type="compositionally biased region" description="Polar residues" evidence="8">
    <location>
        <begin position="1447"/>
        <end position="1458"/>
    </location>
</feature>
<organism evidence="14 15">
    <name type="scientific">Lymnaea stagnalis</name>
    <name type="common">Great pond snail</name>
    <name type="synonym">Helix stagnalis</name>
    <dbReference type="NCBI Taxonomy" id="6523"/>
    <lineage>
        <taxon>Eukaryota</taxon>
        <taxon>Metazoa</taxon>
        <taxon>Spiralia</taxon>
        <taxon>Lophotrochozoa</taxon>
        <taxon>Mollusca</taxon>
        <taxon>Gastropoda</taxon>
        <taxon>Heterobranchia</taxon>
        <taxon>Euthyneura</taxon>
        <taxon>Panpulmonata</taxon>
        <taxon>Hygrophila</taxon>
        <taxon>Lymnaeoidea</taxon>
        <taxon>Lymnaeidae</taxon>
        <taxon>Lymnaea</taxon>
    </lineage>
</organism>
<dbReference type="GO" id="GO:0005886">
    <property type="term" value="C:plasma membrane"/>
    <property type="evidence" value="ECO:0007669"/>
    <property type="project" value="TreeGrafter"/>
</dbReference>
<evidence type="ECO:0000256" key="3">
    <source>
        <dbReference type="ARBA" id="ARBA00022692"/>
    </source>
</evidence>
<feature type="compositionally biased region" description="Basic and acidic residues" evidence="8">
    <location>
        <begin position="1428"/>
        <end position="1446"/>
    </location>
</feature>
<dbReference type="GO" id="GO:0005261">
    <property type="term" value="F:monoatomic cation channel activity"/>
    <property type="evidence" value="ECO:0007669"/>
    <property type="project" value="UniProtKB-ARBA"/>
</dbReference>
<feature type="compositionally biased region" description="Basic and acidic residues" evidence="8">
    <location>
        <begin position="870"/>
        <end position="881"/>
    </location>
</feature>
<dbReference type="PANTHER" id="PTHR13800:SF1">
    <property type="entry name" value="TRANSIENT RECEPTOR POTENTIAL CATION CHANNEL TRPM"/>
    <property type="match status" value="1"/>
</dbReference>
<dbReference type="InterPro" id="IPR037162">
    <property type="entry name" value="TRPM_tetra_sf"/>
</dbReference>
<feature type="transmembrane region" description="Helical" evidence="9">
    <location>
        <begin position="951"/>
        <end position="970"/>
    </location>
</feature>
<feature type="region of interest" description="Disordered" evidence="8">
    <location>
        <begin position="40"/>
        <end position="84"/>
    </location>
</feature>
<feature type="domain" description="TRPM SLOG" evidence="12">
    <location>
        <begin position="190"/>
        <end position="459"/>
    </location>
</feature>
<sequence length="1735" mass="197015">MALSQAFSQSKDAPKTSSPRSLSRQVLDVTTAYNSRQCHQRLKTHQGASSPPARDPIKRPISRLDWRRRNNRSEPHLNGWANSTADMHPNFPSYSEGNLQLPSQIYTIASQRTWVEKTFQKRECVKFIPSVRDPTRCACGRNEHWHIVNGAARVDPGISEKWHPFRHTEQRNTDAYGTIEFQGGPHPSKAQYIRLSSLDTRQENVLTLLLKHWGLDLPKLLITVHGGILNFDLQPKLKRVFRKGLLKAARTTGAWIVTNGTNTGVTKHVGDAISDRTTKTRNKVVAIGITPWGIVENKESLMGSDIVVPYHCVLSTKSNTSVLNSNHSYFVLVDNGTVGKYGGEILFRKKFEKYIAQQKIRIGNGFRGHSVPVICVVLEGGANTIRSVLEYVTDTPPVPVVVCDGSGRAADLLAFTHKYTNDDGTMAEPLRDQLILTIQRTFMYTQEQAEKLFIELMLCVKKKELITVFRMGDREDSKDIDLAILTALLKGTTANPVDQLNLALTWDRVDIARSHIFIYGQEWPEGALEVAMMDALINDRVDFVKLLLENGVSMHTFLTIPRMEDLYNSRQSPSNSLRYLVRDVKKHVPSNYRYTLPDIGLVLELLIGGGFRSAYCRKKFRQRYHAFKHTNASLAALVNSIPQLMDTKQAEDLFPYPFHDLMIWAVLMKRQKMALFMWQHGEEALAKALIAGKLYSAMAHEAEQDDLEIELTEEFHHYAEEFLSLALELLGHCYKIDDDYTQQLLTYELKNFSEQTCLGLAVLANHRQFIAHTCCQMLLNDLWIGGLRMRKNSTIKVLMGILFPPYLFALDFKSKEELQLMPQTMEEHLDELEDDSSVADISLCSISEDQDVSFNEDMTEPTSTVVPKSPTKENGHAENPDGSKTLDNWFSHMPFGKKKKSPLRMGKKAYEFYNAPITKFWIHFLGYLSFLSVFLYVILDRPKAIPNWGEIYIIAVIFTMALEKIRQIIASEPVNVRMKLNVFISKVWNIVDTMGIALFAIGFVLRFIPSTLRDAQLIYCVDIIFWNIRVLEFYSVNNYLGPFVKIIGKLLRDMCYFLTIVFIAVTCYGVVRQTVLYQNKADNVSWPLRLRNVWFYPYWNIYGELFAEEIDPCDISENNDGQGNCTIYASWLAPACMTIFMLVANILMVNLLIARFNATFIRNNANSKEIWMFQRYALILQYEMIPILPPPFIIITHIYLAFKYIKRRCKGKRDFYDNGLKLFLSHEDTEKLHDFEEECMEDLNREKELKHQNSSEERLKFIAERVENMSLRLDDINMKENHLQLTLGVLDHHMGHFEDLERNLSEAIKMIKELAMKDVECCEESLNLGLPDTSPYSRRKRQSNASNFSCSEATEDKFTEETAAHKLPEYAFGFLSNNTLEIQENEMGHFIGESAELHEGELMKSRKLGDVKFFIGLSTEVLNTSCGDTKEKGDHTDELKSEKQKGTTDVGQVNSSPIKSDRDVSLDELEFAIPIESPVLPATKTPAAALYSRRGRNSLTSQPLKLNTTLAASTFIPCSMPQSSAYFTAQNTDAIATAAVHDLTSMFTPLIGEYTSITDNIDTSCLMDCSPPCSPVPNAGIIFSVSESYYEGDSPAESKQLELMKAEEMEHQRMEPLIRHRLRQLSQDDRGSISDIARVVVAELSADKGTSQDINGSEEASMLAEEELQEQLAEAINATGEETSASDTFEGYDRQNVNMSKVKPEEFSLSEDAEQCLSPEPNTAQDKTVLQSTRC</sequence>
<feature type="transmembrane region" description="Helical" evidence="9">
    <location>
        <begin position="1131"/>
        <end position="1156"/>
    </location>
</feature>